<evidence type="ECO:0000313" key="3">
    <source>
        <dbReference type="Proteomes" id="UP001649381"/>
    </source>
</evidence>
<proteinExistence type="predicted"/>
<name>A0ABS9H1Q1_9BACL</name>
<dbReference type="EMBL" id="JAKIJS010000001">
    <property type="protein sequence ID" value="MCF6137763.1"/>
    <property type="molecule type" value="Genomic_DNA"/>
</dbReference>
<dbReference type="PANTHER" id="PTHR48094:SF12">
    <property type="entry name" value="PARKINSON DISEASE PROTEIN 7 HOMOLOG"/>
    <property type="match status" value="1"/>
</dbReference>
<dbReference type="RefSeq" id="WP_236333621.1">
    <property type="nucleotide sequence ID" value="NZ_JAKIJS010000001.1"/>
</dbReference>
<dbReference type="InterPro" id="IPR029062">
    <property type="entry name" value="Class_I_gatase-like"/>
</dbReference>
<dbReference type="InterPro" id="IPR050325">
    <property type="entry name" value="Prot/Nucl_acid_deglycase"/>
</dbReference>
<gene>
    <name evidence="2" type="ORF">L2716_08475</name>
</gene>
<feature type="domain" description="DJ-1/PfpI" evidence="1">
    <location>
        <begin position="7"/>
        <end position="165"/>
    </location>
</feature>
<dbReference type="InterPro" id="IPR002818">
    <property type="entry name" value="DJ-1/PfpI"/>
</dbReference>
<keyword evidence="3" id="KW-1185">Reference proteome</keyword>
<sequence length="180" mass="20156">MEKYTGILLYPRFSEYELSVLLSVLHQGGKRTIYIGLDKQVVNGEAGLPCLPEATINNVNIELIDSVVLPGVDDFEHLVNHSELTSFLQKIDDQNRIIGAISSAPYILSMSGVLDDKKYTTGLTSGQRKFLGTFIEENYINSPVVKDGHVITARGSAFIEFAYKFGESLNLKFEKDWYKN</sequence>
<reference evidence="2 3" key="1">
    <citation type="submission" date="2022-01" db="EMBL/GenBank/DDBJ databases">
        <title>Alkalihalobacillus sp. EGI L200015, a novel bacterium isolated from a salt lake sediment.</title>
        <authorList>
            <person name="Gao L."/>
            <person name="Fang B.-Z."/>
            <person name="Li W.-J."/>
        </authorList>
    </citation>
    <scope>NUCLEOTIDE SEQUENCE [LARGE SCALE GENOMIC DNA]</scope>
    <source>
        <strain evidence="2 3">KCTC 12718</strain>
    </source>
</reference>
<organism evidence="2 3">
    <name type="scientific">Pseudalkalibacillus berkeleyi</name>
    <dbReference type="NCBI Taxonomy" id="1069813"/>
    <lineage>
        <taxon>Bacteria</taxon>
        <taxon>Bacillati</taxon>
        <taxon>Bacillota</taxon>
        <taxon>Bacilli</taxon>
        <taxon>Bacillales</taxon>
        <taxon>Fictibacillaceae</taxon>
        <taxon>Pseudalkalibacillus</taxon>
    </lineage>
</organism>
<accession>A0ABS9H1Q1</accession>
<dbReference type="SUPFAM" id="SSF52317">
    <property type="entry name" value="Class I glutamine amidotransferase-like"/>
    <property type="match status" value="1"/>
</dbReference>
<dbReference type="Pfam" id="PF01965">
    <property type="entry name" value="DJ-1_PfpI"/>
    <property type="match status" value="1"/>
</dbReference>
<protein>
    <submittedName>
        <fullName evidence="2">DJ-1/PfpI family protein</fullName>
    </submittedName>
</protein>
<evidence type="ECO:0000259" key="1">
    <source>
        <dbReference type="Pfam" id="PF01965"/>
    </source>
</evidence>
<comment type="caution">
    <text evidence="2">The sequence shown here is derived from an EMBL/GenBank/DDBJ whole genome shotgun (WGS) entry which is preliminary data.</text>
</comment>
<dbReference type="Proteomes" id="UP001649381">
    <property type="component" value="Unassembled WGS sequence"/>
</dbReference>
<dbReference type="PANTHER" id="PTHR48094">
    <property type="entry name" value="PROTEIN/NUCLEIC ACID DEGLYCASE DJ-1-RELATED"/>
    <property type="match status" value="1"/>
</dbReference>
<evidence type="ECO:0000313" key="2">
    <source>
        <dbReference type="EMBL" id="MCF6137763.1"/>
    </source>
</evidence>
<dbReference type="Gene3D" id="3.40.50.880">
    <property type="match status" value="1"/>
</dbReference>